<reference evidence="2 3" key="1">
    <citation type="submission" date="2024-01" db="EMBL/GenBank/DDBJ databases">
        <title>The genomes of 5 underutilized Papilionoideae crops provide insights into root nodulation and disease resistanc.</title>
        <authorList>
            <person name="Jiang F."/>
        </authorList>
    </citation>
    <scope>NUCLEOTIDE SEQUENCE [LARGE SCALE GENOMIC DNA]</scope>
    <source>
        <strain evidence="2">JINMINGXINNONG_FW02</strain>
        <tissue evidence="2">Leaves</tissue>
    </source>
</reference>
<dbReference type="Proteomes" id="UP001374584">
    <property type="component" value="Unassembled WGS sequence"/>
</dbReference>
<comment type="caution">
    <text evidence="2">The sequence shown here is derived from an EMBL/GenBank/DDBJ whole genome shotgun (WGS) entry which is preliminary data.</text>
</comment>
<keyword evidence="3" id="KW-1185">Reference proteome</keyword>
<organism evidence="2 3">
    <name type="scientific">Phaseolus coccineus</name>
    <name type="common">Scarlet runner bean</name>
    <name type="synonym">Phaseolus multiflorus</name>
    <dbReference type="NCBI Taxonomy" id="3886"/>
    <lineage>
        <taxon>Eukaryota</taxon>
        <taxon>Viridiplantae</taxon>
        <taxon>Streptophyta</taxon>
        <taxon>Embryophyta</taxon>
        <taxon>Tracheophyta</taxon>
        <taxon>Spermatophyta</taxon>
        <taxon>Magnoliopsida</taxon>
        <taxon>eudicotyledons</taxon>
        <taxon>Gunneridae</taxon>
        <taxon>Pentapetalae</taxon>
        <taxon>rosids</taxon>
        <taxon>fabids</taxon>
        <taxon>Fabales</taxon>
        <taxon>Fabaceae</taxon>
        <taxon>Papilionoideae</taxon>
        <taxon>50 kb inversion clade</taxon>
        <taxon>NPAAA clade</taxon>
        <taxon>indigoferoid/millettioid clade</taxon>
        <taxon>Phaseoleae</taxon>
        <taxon>Phaseolus</taxon>
    </lineage>
</organism>
<feature type="region of interest" description="Disordered" evidence="1">
    <location>
        <begin position="89"/>
        <end position="110"/>
    </location>
</feature>
<sequence>MFLLRLEGNNVKKENVTQKMFLLYVLNAPCAASIPAAHRNPKNKIGHVRGREERGCDELRRHRAAAPLRLRNTVKSVVSQTTFAKRARTAAVRSAERGAAARTTAREKNQ</sequence>
<gene>
    <name evidence="2" type="ORF">VNO80_19700</name>
</gene>
<accession>A0AAN9MGN6</accession>
<evidence type="ECO:0000313" key="2">
    <source>
        <dbReference type="EMBL" id="KAK7354241.1"/>
    </source>
</evidence>
<evidence type="ECO:0000256" key="1">
    <source>
        <dbReference type="SAM" id="MobiDB-lite"/>
    </source>
</evidence>
<feature type="compositionally biased region" description="Low complexity" evidence="1">
    <location>
        <begin position="90"/>
        <end position="103"/>
    </location>
</feature>
<protein>
    <submittedName>
        <fullName evidence="2">Uncharacterized protein</fullName>
    </submittedName>
</protein>
<proteinExistence type="predicted"/>
<name>A0AAN9MGN6_PHACN</name>
<evidence type="ECO:0000313" key="3">
    <source>
        <dbReference type="Proteomes" id="UP001374584"/>
    </source>
</evidence>
<dbReference type="AlphaFoldDB" id="A0AAN9MGN6"/>
<dbReference type="EMBL" id="JAYMYR010000007">
    <property type="protein sequence ID" value="KAK7354241.1"/>
    <property type="molecule type" value="Genomic_DNA"/>
</dbReference>